<feature type="transmembrane region" description="Helical" evidence="6">
    <location>
        <begin position="287"/>
        <end position="307"/>
    </location>
</feature>
<keyword evidence="4 6" id="KW-1133">Transmembrane helix</keyword>
<keyword evidence="5 6" id="KW-0472">Membrane</keyword>
<dbReference type="RefSeq" id="WP_111528060.1">
    <property type="nucleotide sequence ID" value="NZ_JBHRSG010000002.1"/>
</dbReference>
<feature type="transmembrane region" description="Helical" evidence="6">
    <location>
        <begin position="257"/>
        <end position="275"/>
    </location>
</feature>
<reference evidence="9" key="1">
    <citation type="submission" date="2018-05" db="EMBL/GenBank/DDBJ databases">
        <authorList>
            <person name="Li X."/>
        </authorList>
    </citation>
    <scope>NUCLEOTIDE SEQUENCE [LARGE SCALE GENOMIC DNA]</scope>
    <source>
        <strain evidence="9">LX32</strain>
    </source>
</reference>
<evidence type="ECO:0000313" key="9">
    <source>
        <dbReference type="Proteomes" id="UP000249254"/>
    </source>
</evidence>
<dbReference type="EMBL" id="QFYQ01000001">
    <property type="protein sequence ID" value="RAK54309.1"/>
    <property type="molecule type" value="Genomic_DNA"/>
</dbReference>
<feature type="transmembrane region" description="Helical" evidence="6">
    <location>
        <begin position="81"/>
        <end position="100"/>
    </location>
</feature>
<dbReference type="PANTHER" id="PTHR23504">
    <property type="entry name" value="MAJOR FACILITATOR SUPERFAMILY DOMAIN-CONTAINING PROTEIN 10"/>
    <property type="match status" value="1"/>
</dbReference>
<dbReference type="InterPro" id="IPR020846">
    <property type="entry name" value="MFS_dom"/>
</dbReference>
<feature type="transmembrane region" description="Helical" evidence="6">
    <location>
        <begin position="378"/>
        <end position="396"/>
    </location>
</feature>
<dbReference type="CDD" id="cd17330">
    <property type="entry name" value="MFS_SLC46_TetA_like"/>
    <property type="match status" value="1"/>
</dbReference>
<keyword evidence="3 6" id="KW-0812">Transmembrane</keyword>
<dbReference type="GO" id="GO:0022857">
    <property type="term" value="F:transmembrane transporter activity"/>
    <property type="evidence" value="ECO:0007669"/>
    <property type="project" value="InterPro"/>
</dbReference>
<evidence type="ECO:0000256" key="2">
    <source>
        <dbReference type="ARBA" id="ARBA00022448"/>
    </source>
</evidence>
<dbReference type="Proteomes" id="UP000249254">
    <property type="component" value="Unassembled WGS sequence"/>
</dbReference>
<dbReference type="AlphaFoldDB" id="A0A328AI43"/>
<evidence type="ECO:0000256" key="1">
    <source>
        <dbReference type="ARBA" id="ARBA00004141"/>
    </source>
</evidence>
<evidence type="ECO:0000256" key="6">
    <source>
        <dbReference type="SAM" id="Phobius"/>
    </source>
</evidence>
<feature type="transmembrane region" description="Helical" evidence="6">
    <location>
        <begin position="47"/>
        <end position="69"/>
    </location>
</feature>
<protein>
    <submittedName>
        <fullName evidence="8">MFS transporter</fullName>
    </submittedName>
</protein>
<gene>
    <name evidence="8" type="ORF">DJ017_07105</name>
</gene>
<sequence>MSDSAPREASPPRWAAPSLIALIFLNQLGFGIIVPLLPFYAKSFNAPAWMIALIFSAFSVGTFFGEPFWGRLSDKYGRKPLLISTICGNALCYFALAFAPNAGIAFLIRLLGGLSSGNGSVVQGYLADVTAPEKRTRVMSWMSASWNVGLIVGPSLGGFFAKPSLGPIGFQLPLFIASGLFATSAICIALFIKESRARDLTNTFRPNRWAAFGEAYRHPVIGRLFLVTFMAGFAFTGVESVFGLWTQAKFGWGPRDVGVAFAFVGVASALTQMTVTAPLSERFGQGVMLAVGMAIVMLCMALQPFSVGGPMTIALMSLSAIGTSVAWPNVSALISQTADPQRQGQILGLNNAMGAAARVIGPFCAGLSFSGLTIDGPYIQGALMCAPAIWLALSAGRRAETVRAHTELEPT</sequence>
<evidence type="ECO:0000313" key="8">
    <source>
        <dbReference type="EMBL" id="RAK54309.1"/>
    </source>
</evidence>
<evidence type="ECO:0000256" key="4">
    <source>
        <dbReference type="ARBA" id="ARBA00022989"/>
    </source>
</evidence>
<accession>A0A328AI43</accession>
<name>A0A328AI43_9CAUL</name>
<feature type="transmembrane region" description="Helical" evidence="6">
    <location>
        <begin position="313"/>
        <end position="334"/>
    </location>
</feature>
<dbReference type="PRINTS" id="PR01035">
    <property type="entry name" value="TCRTETA"/>
</dbReference>
<dbReference type="Gene3D" id="1.20.1250.20">
    <property type="entry name" value="MFS general substrate transporter like domains"/>
    <property type="match status" value="1"/>
</dbReference>
<feature type="transmembrane region" description="Helical" evidence="6">
    <location>
        <begin position="355"/>
        <end position="372"/>
    </location>
</feature>
<dbReference type="InterPro" id="IPR001958">
    <property type="entry name" value="Tet-R_TetA/multi-R_MdtG-like"/>
</dbReference>
<comment type="caution">
    <text evidence="8">The sequence shown here is derived from an EMBL/GenBank/DDBJ whole genome shotgun (WGS) entry which is preliminary data.</text>
</comment>
<dbReference type="InterPro" id="IPR011701">
    <property type="entry name" value="MFS"/>
</dbReference>
<feature type="transmembrane region" description="Helical" evidence="6">
    <location>
        <begin position="138"/>
        <end position="160"/>
    </location>
</feature>
<dbReference type="OrthoDB" id="9764259at2"/>
<dbReference type="PROSITE" id="PS50850">
    <property type="entry name" value="MFS"/>
    <property type="match status" value="1"/>
</dbReference>
<feature type="domain" description="Major facilitator superfamily (MFS) profile" evidence="7">
    <location>
        <begin position="15"/>
        <end position="400"/>
    </location>
</feature>
<dbReference type="SUPFAM" id="SSF103473">
    <property type="entry name" value="MFS general substrate transporter"/>
    <property type="match status" value="1"/>
</dbReference>
<evidence type="ECO:0000256" key="5">
    <source>
        <dbReference type="ARBA" id="ARBA00023136"/>
    </source>
</evidence>
<dbReference type="GO" id="GO:0016020">
    <property type="term" value="C:membrane"/>
    <property type="evidence" value="ECO:0007669"/>
    <property type="project" value="UniProtKB-SubCell"/>
</dbReference>
<feature type="transmembrane region" description="Helical" evidence="6">
    <location>
        <begin position="20"/>
        <end position="41"/>
    </location>
</feature>
<proteinExistence type="predicted"/>
<keyword evidence="2" id="KW-0813">Transport</keyword>
<feature type="transmembrane region" description="Helical" evidence="6">
    <location>
        <begin position="172"/>
        <end position="192"/>
    </location>
</feature>
<dbReference type="PANTHER" id="PTHR23504:SF15">
    <property type="entry name" value="MAJOR FACILITATOR SUPERFAMILY (MFS) PROFILE DOMAIN-CONTAINING PROTEIN"/>
    <property type="match status" value="1"/>
</dbReference>
<feature type="transmembrane region" description="Helical" evidence="6">
    <location>
        <begin position="224"/>
        <end position="245"/>
    </location>
</feature>
<organism evidence="8 9">
    <name type="scientific">Phenylobacterium soli</name>
    <dbReference type="NCBI Taxonomy" id="2170551"/>
    <lineage>
        <taxon>Bacteria</taxon>
        <taxon>Pseudomonadati</taxon>
        <taxon>Pseudomonadota</taxon>
        <taxon>Alphaproteobacteria</taxon>
        <taxon>Caulobacterales</taxon>
        <taxon>Caulobacteraceae</taxon>
        <taxon>Phenylobacterium</taxon>
    </lineage>
</organism>
<evidence type="ECO:0000256" key="3">
    <source>
        <dbReference type="ARBA" id="ARBA00022692"/>
    </source>
</evidence>
<evidence type="ECO:0000259" key="7">
    <source>
        <dbReference type="PROSITE" id="PS50850"/>
    </source>
</evidence>
<dbReference type="Pfam" id="PF07690">
    <property type="entry name" value="MFS_1"/>
    <property type="match status" value="1"/>
</dbReference>
<comment type="subcellular location">
    <subcellularLocation>
        <location evidence="1">Membrane</location>
        <topology evidence="1">Multi-pass membrane protein</topology>
    </subcellularLocation>
</comment>
<keyword evidence="9" id="KW-1185">Reference proteome</keyword>
<dbReference type="InterPro" id="IPR036259">
    <property type="entry name" value="MFS_trans_sf"/>
</dbReference>